<name>A0A8J3ENH7_9BACL</name>
<comment type="caution">
    <text evidence="1">The sequence shown here is derived from an EMBL/GenBank/DDBJ whole genome shotgun (WGS) entry which is preliminary data.</text>
</comment>
<evidence type="ECO:0000313" key="1">
    <source>
        <dbReference type="EMBL" id="GGH86554.1"/>
    </source>
</evidence>
<organism evidence="1 2">
    <name type="scientific">Pullulanibacillus pueri</name>
    <dbReference type="NCBI Taxonomy" id="1437324"/>
    <lineage>
        <taxon>Bacteria</taxon>
        <taxon>Bacillati</taxon>
        <taxon>Bacillota</taxon>
        <taxon>Bacilli</taxon>
        <taxon>Bacillales</taxon>
        <taxon>Sporolactobacillaceae</taxon>
        <taxon>Pullulanibacillus</taxon>
    </lineage>
</organism>
<dbReference type="EMBL" id="BMFV01000033">
    <property type="protein sequence ID" value="GGH86554.1"/>
    <property type="molecule type" value="Genomic_DNA"/>
</dbReference>
<reference evidence="1" key="1">
    <citation type="journal article" date="2014" name="Int. J. Syst. Evol. Microbiol.">
        <title>Complete genome sequence of Corynebacterium casei LMG S-19264T (=DSM 44701T), isolated from a smear-ripened cheese.</title>
        <authorList>
            <consortium name="US DOE Joint Genome Institute (JGI-PGF)"/>
            <person name="Walter F."/>
            <person name="Albersmeier A."/>
            <person name="Kalinowski J."/>
            <person name="Ruckert C."/>
        </authorList>
    </citation>
    <scope>NUCLEOTIDE SEQUENCE</scope>
    <source>
        <strain evidence="1">CGMCC 1.12777</strain>
    </source>
</reference>
<proteinExistence type="predicted"/>
<gene>
    <name evidence="1" type="ORF">GCM10007096_34530</name>
</gene>
<sequence length="59" mass="6719">MGFCIYIVIIKEITGKVTAVGLPLTEKKRHLVKYADKHLLDQKILSLIDFVLTEKYASL</sequence>
<reference evidence="1" key="2">
    <citation type="submission" date="2020-09" db="EMBL/GenBank/DDBJ databases">
        <authorList>
            <person name="Sun Q."/>
            <person name="Zhou Y."/>
        </authorList>
    </citation>
    <scope>NUCLEOTIDE SEQUENCE</scope>
    <source>
        <strain evidence="1">CGMCC 1.12777</strain>
    </source>
</reference>
<protein>
    <submittedName>
        <fullName evidence="1">Uncharacterized protein</fullName>
    </submittedName>
</protein>
<evidence type="ECO:0000313" key="2">
    <source>
        <dbReference type="Proteomes" id="UP000656813"/>
    </source>
</evidence>
<dbReference type="Proteomes" id="UP000656813">
    <property type="component" value="Unassembled WGS sequence"/>
</dbReference>
<keyword evidence="2" id="KW-1185">Reference proteome</keyword>
<dbReference type="AlphaFoldDB" id="A0A8J3ENH7"/>
<accession>A0A8J3ENH7</accession>